<evidence type="ECO:0000256" key="2">
    <source>
        <dbReference type="SAM" id="Phobius"/>
    </source>
</evidence>
<feature type="transmembrane region" description="Helical" evidence="2">
    <location>
        <begin position="55"/>
        <end position="78"/>
    </location>
</feature>
<feature type="compositionally biased region" description="Gly residues" evidence="1">
    <location>
        <begin position="91"/>
        <end position="102"/>
    </location>
</feature>
<keyword evidence="4" id="KW-1185">Reference proteome</keyword>
<keyword evidence="2" id="KW-1133">Transmembrane helix</keyword>
<dbReference type="RefSeq" id="WP_198062873.1">
    <property type="nucleotide sequence ID" value="NZ_CP065856.1"/>
</dbReference>
<feature type="region of interest" description="Disordered" evidence="1">
    <location>
        <begin position="77"/>
        <end position="137"/>
    </location>
</feature>
<dbReference type="GeneID" id="60587946"/>
<evidence type="ECO:0000313" key="3">
    <source>
        <dbReference type="EMBL" id="QPV64099.1"/>
    </source>
</evidence>
<organism evidence="3 4">
    <name type="scientific">Halosimplex litoreum</name>
    <dbReference type="NCBI Taxonomy" id="1198301"/>
    <lineage>
        <taxon>Archaea</taxon>
        <taxon>Methanobacteriati</taxon>
        <taxon>Methanobacteriota</taxon>
        <taxon>Stenosarchaea group</taxon>
        <taxon>Halobacteria</taxon>
        <taxon>Halobacteriales</taxon>
        <taxon>Haloarculaceae</taxon>
        <taxon>Halosimplex</taxon>
    </lineage>
</organism>
<reference evidence="3 4" key="1">
    <citation type="submission" date="2020-12" db="EMBL/GenBank/DDBJ databases">
        <title>Halosimplex halophilum sp. nov. and Halosimplex salinum sp. nov., two new members of the genus Halosimplex.</title>
        <authorList>
            <person name="Cui H.L."/>
        </authorList>
    </citation>
    <scope>NUCLEOTIDE SEQUENCE [LARGE SCALE GENOMIC DNA]</scope>
    <source>
        <strain evidence="3 4">YGH94</strain>
    </source>
</reference>
<accession>A0A7T3G0G2</accession>
<dbReference type="Proteomes" id="UP000595001">
    <property type="component" value="Chromosome"/>
</dbReference>
<keyword evidence="2" id="KW-0472">Membrane</keyword>
<gene>
    <name evidence="3" type="ORF">I7X12_05595</name>
</gene>
<protein>
    <submittedName>
        <fullName evidence="3">Uncharacterized protein</fullName>
    </submittedName>
</protein>
<proteinExistence type="predicted"/>
<keyword evidence="2" id="KW-0812">Transmembrane</keyword>
<evidence type="ECO:0000313" key="4">
    <source>
        <dbReference type="Proteomes" id="UP000595001"/>
    </source>
</evidence>
<sequence length="137" mass="13032">MNASLALLAGGTVGGEAATAQSVVASAGSESAVVRGGVLAASSGGSIQDTVAQVVFLTVAGLGVFGVVVAVLQLVGTVGGGGSGERRKGGQRGGASGNGGTGRQSISRGPRSRASPGDRPPAHARRLPDASGTNRNG</sequence>
<evidence type="ECO:0000256" key="1">
    <source>
        <dbReference type="SAM" id="MobiDB-lite"/>
    </source>
</evidence>
<name>A0A7T3G0G2_9EURY</name>
<dbReference type="EMBL" id="CP065856">
    <property type="protein sequence ID" value="QPV64099.1"/>
    <property type="molecule type" value="Genomic_DNA"/>
</dbReference>
<dbReference type="AlphaFoldDB" id="A0A7T3G0G2"/>
<dbReference type="KEGG" id="hlt:I7X12_05595"/>